<evidence type="ECO:0000313" key="3">
    <source>
        <dbReference type="Proteomes" id="UP000003891"/>
    </source>
</evidence>
<dbReference type="InterPro" id="IPR015943">
    <property type="entry name" value="WD40/YVTN_repeat-like_dom_sf"/>
</dbReference>
<dbReference type="PATRIC" id="fig|743719.3.peg.5450"/>
<dbReference type="PANTHER" id="PTHR40274">
    <property type="entry name" value="VIRGINIAMYCIN B LYASE"/>
    <property type="match status" value="1"/>
</dbReference>
<accession>G4HMY7</accession>
<dbReference type="Proteomes" id="UP000003891">
    <property type="component" value="Unassembled WGS sequence"/>
</dbReference>
<reference evidence="2 3" key="1">
    <citation type="submission" date="2011-09" db="EMBL/GenBank/DDBJ databases">
        <title>The draft genome of Paenibacillus lactis 154.</title>
        <authorList>
            <consortium name="US DOE Joint Genome Institute (JGI-PGF)"/>
            <person name="Lucas S."/>
            <person name="Han J."/>
            <person name="Lapidus A."/>
            <person name="Cheng J.-F."/>
            <person name="Goodwin L."/>
            <person name="Pitluck S."/>
            <person name="Peters L."/>
            <person name="Land M.L."/>
            <person name="Hauser L."/>
            <person name="Siebers A."/>
            <person name="Thelen M."/>
            <person name="Hugenholtz P."/>
            <person name="Allgaier M."/>
            <person name="Woyke T.J."/>
        </authorList>
    </citation>
    <scope>NUCLEOTIDE SEQUENCE [LARGE SCALE GENOMIC DNA]</scope>
    <source>
        <strain evidence="2 3">154</strain>
    </source>
</reference>
<dbReference type="PANTHER" id="PTHR40274:SF3">
    <property type="entry name" value="VIRGINIAMYCIN B LYASE"/>
    <property type="match status" value="1"/>
</dbReference>
<dbReference type="NCBIfam" id="NF047446">
    <property type="entry name" value="barrel_OmpL47"/>
    <property type="match status" value="1"/>
</dbReference>
<sequence>MKERGTLMILGIKQLKKQLLLITVMLVGFALQASPAQASSPINKQFGEPVSMGAPIQQIAIFESAYGQEDGRDVMYTTVNGKPAMLNVIDLADNKLLRTFPLPDADSSWAKAVAEDGTLYIAGQSKVYRYSSQTKELDDLGVAIPGETSIWGLITDEQGNLYGGTYPNAKVFKFDPRTETFTDYGTMVEGQGYVRSIAYADGIVYAGIGTVGHIVKLNPVTGEKEELPIRDIPGVSSLPFVYGLDARGDYLFAYLNGNGTTALIIYDMARGVWLDEVYNGYGGLDVSPEHEGKVYFVQNRKVQAFDMTTQQVTDTGLAYGTGFRSSGWVRFPNDPELPGETLVTIQFGGKAALFNFESGIQKMLPAVAEGQPTLIQALEKGPDGKIYTSGMTSALGGAFDPVTRTHSTYPMGQAESIGSLGNDLYFGIYPKAEIRKLDTTKPIQTDPSKPNPNPVSLFYMGEDQDRPYVQTSGDGKVYFGTIPYYGELGGALVAYDPASNTFDVHRQVVHNQSIVGLAYRDGKVYGSTSIRGGLGIDPTESEAKMFVWDAVSGVKLSEFTPDIPGAVKAPIMISGLTFDQDGLLWAAADGILFAVDPETQEVVKSKVIYPGVTDYGMWRPIHLRWGQDGLLYTDLYGKLTVLDPKTMEHEALGINTALFTLGNDGNIYYAQETRMYMIPVSDVGEEEDTQLPTTEATVSPEQPDGQEGWHVSPVTVTLSAYDEGSGIASTEYSWDGGQTWTSYAGSPLQVNESGRYELTYRSIDKAGNEEAAKSIQWRLDHEGPFIDWKSAVPEVISSSDDLEIGFELRDEWSGVASNTASLTLDGEPINSDSSSIPLFRLPLGQHTLTIRASDVAGNESVHDITFTIENSFESLEKLVQRFAEQGWIDNHGIANSLATKAAKGNVSSFIDQVEAQAGKHISTEAAAYLIQAATALL</sequence>
<dbReference type="eggNOG" id="COG1520">
    <property type="taxonomic scope" value="Bacteria"/>
</dbReference>
<feature type="region of interest" description="Disordered" evidence="1">
    <location>
        <begin position="685"/>
        <end position="709"/>
    </location>
</feature>
<protein>
    <submittedName>
        <fullName evidence="2">Uncharacterized protein</fullName>
    </submittedName>
</protein>
<dbReference type="InterPro" id="IPR058094">
    <property type="entry name" value="Ig-like_OmpL47-like"/>
</dbReference>
<dbReference type="Gene3D" id="3.30.1920.20">
    <property type="match status" value="1"/>
</dbReference>
<dbReference type="Gene3D" id="2.130.10.10">
    <property type="entry name" value="YVTN repeat-like/Quinoprotein amine dehydrogenase"/>
    <property type="match status" value="2"/>
</dbReference>
<dbReference type="eggNOG" id="COG5492">
    <property type="taxonomic scope" value="Bacteria"/>
</dbReference>
<dbReference type="SUPFAM" id="SSF75011">
    <property type="entry name" value="3-carboxy-cis,cis-mucoante lactonizing enzyme"/>
    <property type="match status" value="1"/>
</dbReference>
<gene>
    <name evidence="2" type="ORF">PaelaDRAFT_5348</name>
</gene>
<name>G4HMY7_9BACL</name>
<feature type="compositionally biased region" description="Polar residues" evidence="1">
    <location>
        <begin position="690"/>
        <end position="700"/>
    </location>
</feature>
<evidence type="ECO:0000256" key="1">
    <source>
        <dbReference type="SAM" id="MobiDB-lite"/>
    </source>
</evidence>
<dbReference type="InterPro" id="IPR051344">
    <property type="entry name" value="Vgb"/>
</dbReference>
<dbReference type="SUPFAM" id="SSF101898">
    <property type="entry name" value="NHL repeat"/>
    <property type="match status" value="1"/>
</dbReference>
<dbReference type="AlphaFoldDB" id="G4HMY7"/>
<evidence type="ECO:0000313" key="2">
    <source>
        <dbReference type="EMBL" id="EHB54352.1"/>
    </source>
</evidence>
<dbReference type="STRING" id="743719.PaelaDRAFT_5348"/>
<organism evidence="2 3">
    <name type="scientific">Paenibacillus lactis 154</name>
    <dbReference type="NCBI Taxonomy" id="743719"/>
    <lineage>
        <taxon>Bacteria</taxon>
        <taxon>Bacillati</taxon>
        <taxon>Bacillota</taxon>
        <taxon>Bacilli</taxon>
        <taxon>Bacillales</taxon>
        <taxon>Paenibacillaceae</taxon>
        <taxon>Paenibacillus</taxon>
    </lineage>
</organism>
<proteinExistence type="predicted"/>
<dbReference type="EMBL" id="AGIP01000018">
    <property type="protein sequence ID" value="EHB54352.1"/>
    <property type="molecule type" value="Genomic_DNA"/>
</dbReference>